<evidence type="ECO:0000313" key="1">
    <source>
        <dbReference type="EMBL" id="ALU44088.1"/>
    </source>
</evidence>
<proteinExistence type="predicted"/>
<reference evidence="1 2" key="1">
    <citation type="submission" date="2015-12" db="EMBL/GenBank/DDBJ databases">
        <title>Complete genome sequence of Pseudoalteromonas rubra SCSIO 6842, harboring a conjugative plasmid.</title>
        <authorList>
            <person name="Li B."/>
            <person name="Wang X."/>
        </authorList>
    </citation>
    <scope>NUCLEOTIDE SEQUENCE [LARGE SCALE GENOMIC DNA]</scope>
    <source>
        <strain evidence="1 2">SCSIO 6842</strain>
    </source>
</reference>
<gene>
    <name evidence="1" type="ORF">AT705_14720</name>
</gene>
<name>A0A0U3HT09_9GAMM</name>
<sequence length="207" mass="23578">MADFLASALEAGFAYSDRKKNRLKKELIPGFTWEIVMLEESWNDLEEVGFYLWSPLFSKVMSNLFTEHNELANEYYDRTLVDDEEGCLGFSSVGWEEGPDGKKQLYSAATYLEGSTFFETLQSQKNEEDIFNLLYKGIGVQFLAVVEGLWVYLYLLKRMGLCSTEILSEINGSEKPLPVKTAKPVDLALLGVFEKSYEKAINGENRK</sequence>
<protein>
    <submittedName>
        <fullName evidence="1">Uncharacterized protein</fullName>
    </submittedName>
</protein>
<evidence type="ECO:0000313" key="2">
    <source>
        <dbReference type="Proteomes" id="UP000069015"/>
    </source>
</evidence>
<accession>A0A0U3HT09</accession>
<dbReference type="KEGG" id="prr:AT705_14720"/>
<dbReference type="Proteomes" id="UP000069015">
    <property type="component" value="Chromosome 1"/>
</dbReference>
<dbReference type="AlphaFoldDB" id="A0A0U3HT09"/>
<organism evidence="1 2">
    <name type="scientific">Pseudoalteromonas rubra</name>
    <dbReference type="NCBI Taxonomy" id="43658"/>
    <lineage>
        <taxon>Bacteria</taxon>
        <taxon>Pseudomonadati</taxon>
        <taxon>Pseudomonadota</taxon>
        <taxon>Gammaproteobacteria</taxon>
        <taxon>Alteromonadales</taxon>
        <taxon>Pseudoalteromonadaceae</taxon>
        <taxon>Pseudoalteromonas</taxon>
    </lineage>
</organism>
<dbReference type="RefSeq" id="WP_058797144.1">
    <property type="nucleotide sequence ID" value="NZ_CP013611.1"/>
</dbReference>
<dbReference type="EMBL" id="CP013611">
    <property type="protein sequence ID" value="ALU44088.1"/>
    <property type="molecule type" value="Genomic_DNA"/>
</dbReference>